<evidence type="ECO:0000313" key="1">
    <source>
        <dbReference type="EMBL" id="MBW0480636.1"/>
    </source>
</evidence>
<dbReference type="Proteomes" id="UP000765509">
    <property type="component" value="Unassembled WGS sequence"/>
</dbReference>
<dbReference type="EMBL" id="AVOT02006046">
    <property type="protein sequence ID" value="MBW0480636.1"/>
    <property type="molecule type" value="Genomic_DNA"/>
</dbReference>
<name>A0A9Q3CDA5_9BASI</name>
<organism evidence="1 2">
    <name type="scientific">Austropuccinia psidii MF-1</name>
    <dbReference type="NCBI Taxonomy" id="1389203"/>
    <lineage>
        <taxon>Eukaryota</taxon>
        <taxon>Fungi</taxon>
        <taxon>Dikarya</taxon>
        <taxon>Basidiomycota</taxon>
        <taxon>Pucciniomycotina</taxon>
        <taxon>Pucciniomycetes</taxon>
        <taxon>Pucciniales</taxon>
        <taxon>Sphaerophragmiaceae</taxon>
        <taxon>Austropuccinia</taxon>
    </lineage>
</organism>
<protein>
    <submittedName>
        <fullName evidence="1">Uncharacterized protein</fullName>
    </submittedName>
</protein>
<evidence type="ECO:0000313" key="2">
    <source>
        <dbReference type="Proteomes" id="UP000765509"/>
    </source>
</evidence>
<proteinExistence type="predicted"/>
<accession>A0A9Q3CDA5</accession>
<reference evidence="1" key="1">
    <citation type="submission" date="2021-03" db="EMBL/GenBank/DDBJ databases">
        <title>Draft genome sequence of rust myrtle Austropuccinia psidii MF-1, a brazilian biotype.</title>
        <authorList>
            <person name="Quecine M.C."/>
            <person name="Pachon D.M.R."/>
            <person name="Bonatelli M.L."/>
            <person name="Correr F.H."/>
            <person name="Franceschini L.M."/>
            <person name="Leite T.F."/>
            <person name="Margarido G.R.A."/>
            <person name="Almeida C.A."/>
            <person name="Ferrarezi J.A."/>
            <person name="Labate C.A."/>
        </authorList>
    </citation>
    <scope>NUCLEOTIDE SEQUENCE</scope>
    <source>
        <strain evidence="1">MF-1</strain>
    </source>
</reference>
<sequence length="152" mass="17156">MPSHISSSPPNCLLGQIRGHDFFIFFTSTNPNVLFKPDQNFQLDITAKSINNTVSSIDNCLHRFDKMNPKTTHVPSHMVIYSRNSQHNGPFFEASRPPIHTHPLHRFIQGLFDVKSGPNSTFAGEEAIAHRHHINQQYAGQCMSSPPNSEHQ</sequence>
<keyword evidence="2" id="KW-1185">Reference proteome</keyword>
<comment type="caution">
    <text evidence="1">The sequence shown here is derived from an EMBL/GenBank/DDBJ whole genome shotgun (WGS) entry which is preliminary data.</text>
</comment>
<gene>
    <name evidence="1" type="ORF">O181_020351</name>
</gene>
<dbReference type="AlphaFoldDB" id="A0A9Q3CDA5"/>